<protein>
    <submittedName>
        <fullName evidence="1">Uncharacterized protein</fullName>
    </submittedName>
</protein>
<comment type="caution">
    <text evidence="1">The sequence shown here is derived from an EMBL/GenBank/DDBJ whole genome shotgun (WGS) entry which is preliminary data.</text>
</comment>
<evidence type="ECO:0000313" key="2">
    <source>
        <dbReference type="Proteomes" id="UP000676336"/>
    </source>
</evidence>
<sequence length="42" mass="4687">MLQHIRWLKEAGADLPSDVNQQIESTENTCEISPLISYAGEV</sequence>
<evidence type="ECO:0000313" key="1">
    <source>
        <dbReference type="EMBL" id="CAF4524444.1"/>
    </source>
</evidence>
<organism evidence="1 2">
    <name type="scientific">Rotaria magnacalcarata</name>
    <dbReference type="NCBI Taxonomy" id="392030"/>
    <lineage>
        <taxon>Eukaryota</taxon>
        <taxon>Metazoa</taxon>
        <taxon>Spiralia</taxon>
        <taxon>Gnathifera</taxon>
        <taxon>Rotifera</taxon>
        <taxon>Eurotatoria</taxon>
        <taxon>Bdelloidea</taxon>
        <taxon>Philodinida</taxon>
        <taxon>Philodinidae</taxon>
        <taxon>Rotaria</taxon>
    </lineage>
</organism>
<dbReference type="Gene3D" id="3.90.550.10">
    <property type="entry name" value="Spore Coat Polysaccharide Biosynthesis Protein SpsA, Chain A"/>
    <property type="match status" value="1"/>
</dbReference>
<dbReference type="EMBL" id="CAJOBI010087122">
    <property type="protein sequence ID" value="CAF4524444.1"/>
    <property type="molecule type" value="Genomic_DNA"/>
</dbReference>
<gene>
    <name evidence="1" type="ORF">SMN809_LOCUS35951</name>
</gene>
<dbReference type="AlphaFoldDB" id="A0A8S2XVW7"/>
<reference evidence="1" key="1">
    <citation type="submission" date="2021-02" db="EMBL/GenBank/DDBJ databases">
        <authorList>
            <person name="Nowell W R."/>
        </authorList>
    </citation>
    <scope>NUCLEOTIDE SEQUENCE</scope>
</reference>
<dbReference type="InterPro" id="IPR029044">
    <property type="entry name" value="Nucleotide-diphossugar_trans"/>
</dbReference>
<dbReference type="Proteomes" id="UP000676336">
    <property type="component" value="Unassembled WGS sequence"/>
</dbReference>
<accession>A0A8S2XVW7</accession>
<feature type="non-terminal residue" evidence="1">
    <location>
        <position position="1"/>
    </location>
</feature>
<proteinExistence type="predicted"/>
<name>A0A8S2XVW7_9BILA</name>